<evidence type="ECO:0000313" key="3">
    <source>
        <dbReference type="EMBL" id="PKR79864.1"/>
    </source>
</evidence>
<gene>
    <name evidence="3" type="ORF">CW751_12990</name>
</gene>
<feature type="domain" description="Thioesterase" evidence="2">
    <location>
        <begin position="47"/>
        <end position="116"/>
    </location>
</feature>
<name>A0A2I0QZU3_9FLAO</name>
<dbReference type="EMBL" id="PJNI01000017">
    <property type="protein sequence ID" value="PKR79864.1"/>
    <property type="molecule type" value="Genomic_DNA"/>
</dbReference>
<dbReference type="CDD" id="cd03443">
    <property type="entry name" value="PaaI_thioesterase"/>
    <property type="match status" value="1"/>
</dbReference>
<dbReference type="Pfam" id="PF03061">
    <property type="entry name" value="4HBT"/>
    <property type="match status" value="1"/>
</dbReference>
<dbReference type="GO" id="GO:0016289">
    <property type="term" value="F:acyl-CoA hydrolase activity"/>
    <property type="evidence" value="ECO:0007669"/>
    <property type="project" value="UniProtKB-ARBA"/>
</dbReference>
<dbReference type="Gene3D" id="3.10.129.10">
    <property type="entry name" value="Hotdog Thioesterase"/>
    <property type="match status" value="1"/>
</dbReference>
<organism evidence="3 4">
    <name type="scientific">Brumimicrobium salinarum</name>
    <dbReference type="NCBI Taxonomy" id="2058658"/>
    <lineage>
        <taxon>Bacteria</taxon>
        <taxon>Pseudomonadati</taxon>
        <taxon>Bacteroidota</taxon>
        <taxon>Flavobacteriia</taxon>
        <taxon>Flavobacteriales</taxon>
        <taxon>Crocinitomicaceae</taxon>
        <taxon>Brumimicrobium</taxon>
    </lineage>
</organism>
<reference evidence="3 4" key="1">
    <citation type="submission" date="2017-12" db="EMBL/GenBank/DDBJ databases">
        <title>The draft genome sequence of Brumimicrobium saltpan LHR20.</title>
        <authorList>
            <person name="Do Z.-J."/>
            <person name="Luo H.-R."/>
        </authorList>
    </citation>
    <scope>NUCLEOTIDE SEQUENCE [LARGE SCALE GENOMIC DNA]</scope>
    <source>
        <strain evidence="3 4">LHR20</strain>
    </source>
</reference>
<protein>
    <submittedName>
        <fullName evidence="3">Thioesterase</fullName>
    </submittedName>
</protein>
<keyword evidence="4" id="KW-1185">Reference proteome</keyword>
<dbReference type="NCBIfam" id="TIGR00369">
    <property type="entry name" value="unchar_dom_1"/>
    <property type="match status" value="1"/>
</dbReference>
<accession>A0A2I0QZU3</accession>
<evidence type="ECO:0000256" key="1">
    <source>
        <dbReference type="ARBA" id="ARBA00022801"/>
    </source>
</evidence>
<dbReference type="OrthoDB" id="32575at2"/>
<dbReference type="AlphaFoldDB" id="A0A2I0QZU3"/>
<dbReference type="RefSeq" id="WP_101335460.1">
    <property type="nucleotide sequence ID" value="NZ_PJNI01000017.1"/>
</dbReference>
<dbReference type="InterPro" id="IPR029069">
    <property type="entry name" value="HotDog_dom_sf"/>
</dbReference>
<dbReference type="PANTHER" id="PTHR42856">
    <property type="entry name" value="ACYL-COENZYME A THIOESTERASE PAAI"/>
    <property type="match status" value="1"/>
</dbReference>
<keyword evidence="1" id="KW-0378">Hydrolase</keyword>
<dbReference type="InterPro" id="IPR052723">
    <property type="entry name" value="Acyl-CoA_thioesterase_PaaI"/>
</dbReference>
<evidence type="ECO:0000259" key="2">
    <source>
        <dbReference type="Pfam" id="PF03061"/>
    </source>
</evidence>
<dbReference type="Proteomes" id="UP000236654">
    <property type="component" value="Unassembled WGS sequence"/>
</dbReference>
<dbReference type="SUPFAM" id="SSF54637">
    <property type="entry name" value="Thioesterase/thiol ester dehydrase-isomerase"/>
    <property type="match status" value="1"/>
</dbReference>
<dbReference type="PANTHER" id="PTHR42856:SF1">
    <property type="entry name" value="ACYL-COENZYME A THIOESTERASE PAAI"/>
    <property type="match status" value="1"/>
</dbReference>
<sequence length="139" mass="15265">MEPKAIVQRMMEKDAFSQWMNIEVSKIAAGSCELKAKVSSKMVNGFQIAHGGISYSLADSALAFAANAHGKQCVSIETSISHTRPAQIGDFLTATCTELHRGKTIGVYQVIIKNQLNKKIALFKGTVHISERLWKVDEN</sequence>
<dbReference type="InterPro" id="IPR006683">
    <property type="entry name" value="Thioestr_dom"/>
</dbReference>
<comment type="caution">
    <text evidence="3">The sequence shown here is derived from an EMBL/GenBank/DDBJ whole genome shotgun (WGS) entry which is preliminary data.</text>
</comment>
<dbReference type="InterPro" id="IPR003736">
    <property type="entry name" value="PAAI_dom"/>
</dbReference>
<proteinExistence type="predicted"/>
<evidence type="ECO:0000313" key="4">
    <source>
        <dbReference type="Proteomes" id="UP000236654"/>
    </source>
</evidence>